<dbReference type="InterPro" id="IPR051410">
    <property type="entry name" value="Ferric/Cupric_Reductase"/>
</dbReference>
<feature type="transmembrane region" description="Helical" evidence="13">
    <location>
        <begin position="104"/>
        <end position="124"/>
    </location>
</feature>
<dbReference type="InterPro" id="IPR017938">
    <property type="entry name" value="Riboflavin_synthase-like_b-brl"/>
</dbReference>
<evidence type="ECO:0000256" key="10">
    <source>
        <dbReference type="ARBA" id="ARBA00023065"/>
    </source>
</evidence>
<keyword evidence="8 13" id="KW-1133">Transmembrane helix</keyword>
<dbReference type="CDD" id="cd06186">
    <property type="entry name" value="NOX_Duox_like_FAD_NADP"/>
    <property type="match status" value="1"/>
</dbReference>
<evidence type="ECO:0000256" key="6">
    <source>
        <dbReference type="ARBA" id="ARBA00022692"/>
    </source>
</evidence>
<evidence type="ECO:0000256" key="3">
    <source>
        <dbReference type="ARBA" id="ARBA00012668"/>
    </source>
</evidence>
<feature type="transmembrane region" description="Helical" evidence="13">
    <location>
        <begin position="43"/>
        <end position="62"/>
    </location>
</feature>
<dbReference type="GO" id="GO:0006826">
    <property type="term" value="P:iron ion transport"/>
    <property type="evidence" value="ECO:0007669"/>
    <property type="project" value="UniProtKB-ARBA"/>
</dbReference>
<dbReference type="Gene3D" id="2.40.30.10">
    <property type="entry name" value="Translation factors"/>
    <property type="match status" value="1"/>
</dbReference>
<dbReference type="EMBL" id="MU006094">
    <property type="protein sequence ID" value="KAF2839972.1"/>
    <property type="molecule type" value="Genomic_DNA"/>
</dbReference>
<dbReference type="GO" id="GO:0005886">
    <property type="term" value="C:plasma membrane"/>
    <property type="evidence" value="ECO:0007669"/>
    <property type="project" value="UniProtKB-SubCell"/>
</dbReference>
<organism evidence="15 16">
    <name type="scientific">Patellaria atrata CBS 101060</name>
    <dbReference type="NCBI Taxonomy" id="1346257"/>
    <lineage>
        <taxon>Eukaryota</taxon>
        <taxon>Fungi</taxon>
        <taxon>Dikarya</taxon>
        <taxon>Ascomycota</taxon>
        <taxon>Pezizomycotina</taxon>
        <taxon>Dothideomycetes</taxon>
        <taxon>Dothideomycetes incertae sedis</taxon>
        <taxon>Patellariales</taxon>
        <taxon>Patellariaceae</taxon>
        <taxon>Patellaria</taxon>
    </lineage>
</organism>
<dbReference type="Proteomes" id="UP000799429">
    <property type="component" value="Unassembled WGS sequence"/>
</dbReference>
<dbReference type="InterPro" id="IPR013130">
    <property type="entry name" value="Fe3_Rdtase_TM_dom"/>
</dbReference>
<feature type="domain" description="FAD-binding FR-type" evidence="14">
    <location>
        <begin position="300"/>
        <end position="414"/>
    </location>
</feature>
<evidence type="ECO:0000256" key="9">
    <source>
        <dbReference type="ARBA" id="ARBA00023002"/>
    </source>
</evidence>
<reference evidence="15" key="1">
    <citation type="journal article" date="2020" name="Stud. Mycol.">
        <title>101 Dothideomycetes genomes: a test case for predicting lifestyles and emergence of pathogens.</title>
        <authorList>
            <person name="Haridas S."/>
            <person name="Albert R."/>
            <person name="Binder M."/>
            <person name="Bloem J."/>
            <person name="Labutti K."/>
            <person name="Salamov A."/>
            <person name="Andreopoulos B."/>
            <person name="Baker S."/>
            <person name="Barry K."/>
            <person name="Bills G."/>
            <person name="Bluhm B."/>
            <person name="Cannon C."/>
            <person name="Castanera R."/>
            <person name="Culley D."/>
            <person name="Daum C."/>
            <person name="Ezra D."/>
            <person name="Gonzalez J."/>
            <person name="Henrissat B."/>
            <person name="Kuo A."/>
            <person name="Liang C."/>
            <person name="Lipzen A."/>
            <person name="Lutzoni F."/>
            <person name="Magnuson J."/>
            <person name="Mondo S."/>
            <person name="Nolan M."/>
            <person name="Ohm R."/>
            <person name="Pangilinan J."/>
            <person name="Park H.-J."/>
            <person name="Ramirez L."/>
            <person name="Alfaro M."/>
            <person name="Sun H."/>
            <person name="Tritt A."/>
            <person name="Yoshinaga Y."/>
            <person name="Zwiers L.-H."/>
            <person name="Turgeon B."/>
            <person name="Goodwin S."/>
            <person name="Spatafora J."/>
            <person name="Crous P."/>
            <person name="Grigoriev I."/>
        </authorList>
    </citation>
    <scope>NUCLEOTIDE SEQUENCE</scope>
    <source>
        <strain evidence="15">CBS 101060</strain>
    </source>
</reference>
<evidence type="ECO:0000256" key="12">
    <source>
        <dbReference type="ARBA" id="ARBA00048483"/>
    </source>
</evidence>
<keyword evidence="7" id="KW-0249">Electron transport</keyword>
<evidence type="ECO:0000256" key="5">
    <source>
        <dbReference type="ARBA" id="ARBA00022475"/>
    </source>
</evidence>
<comment type="similarity">
    <text evidence="2">Belongs to the ferric reductase (FRE) family.</text>
</comment>
<dbReference type="PANTHER" id="PTHR32361:SF23">
    <property type="entry name" value="FERRIC-CHELATE REDUCTASE"/>
    <property type="match status" value="1"/>
</dbReference>
<dbReference type="SFLD" id="SFLDG01168">
    <property type="entry name" value="Ferric_reductase_subgroup_(FRE"/>
    <property type="match status" value="1"/>
</dbReference>
<feature type="transmembrane region" description="Helical" evidence="13">
    <location>
        <begin position="253"/>
        <end position="271"/>
    </location>
</feature>
<feature type="transmembrane region" description="Helical" evidence="13">
    <location>
        <begin position="227"/>
        <end position="246"/>
    </location>
</feature>
<dbReference type="EC" id="1.16.1.9" evidence="3"/>
<evidence type="ECO:0000256" key="13">
    <source>
        <dbReference type="SAM" id="Phobius"/>
    </source>
</evidence>
<dbReference type="PANTHER" id="PTHR32361">
    <property type="entry name" value="FERRIC/CUPRIC REDUCTASE TRANSMEMBRANE COMPONENT"/>
    <property type="match status" value="1"/>
</dbReference>
<keyword evidence="11 13" id="KW-0472">Membrane</keyword>
<dbReference type="GO" id="GO:0052851">
    <property type="term" value="F:ferric-chelate reductase (NADPH) activity"/>
    <property type="evidence" value="ECO:0007669"/>
    <property type="project" value="UniProtKB-EC"/>
</dbReference>
<feature type="transmembrane region" description="Helical" evidence="13">
    <location>
        <begin position="283"/>
        <end position="300"/>
    </location>
</feature>
<dbReference type="InterPro" id="IPR017927">
    <property type="entry name" value="FAD-bd_FR_type"/>
</dbReference>
<evidence type="ECO:0000256" key="4">
    <source>
        <dbReference type="ARBA" id="ARBA00022448"/>
    </source>
</evidence>
<protein>
    <recommendedName>
        <fullName evidence="3">ferric-chelate reductase (NADPH)</fullName>
        <ecNumber evidence="3">1.16.1.9</ecNumber>
    </recommendedName>
</protein>
<dbReference type="AlphaFoldDB" id="A0A9P4SCB4"/>
<keyword evidence="6 13" id="KW-0812">Transmembrane</keyword>
<keyword evidence="16" id="KW-1185">Reference proteome</keyword>
<dbReference type="InterPro" id="IPR013112">
    <property type="entry name" value="FAD-bd_8"/>
</dbReference>
<dbReference type="GO" id="GO:0015677">
    <property type="term" value="P:copper ion import"/>
    <property type="evidence" value="ECO:0007669"/>
    <property type="project" value="TreeGrafter"/>
</dbReference>
<keyword evidence="5" id="KW-1003">Cell membrane</keyword>
<evidence type="ECO:0000256" key="11">
    <source>
        <dbReference type="ARBA" id="ARBA00023136"/>
    </source>
</evidence>
<evidence type="ECO:0000256" key="2">
    <source>
        <dbReference type="ARBA" id="ARBA00006278"/>
    </source>
</evidence>
<feature type="transmembrane region" description="Helical" evidence="13">
    <location>
        <begin position="144"/>
        <end position="166"/>
    </location>
</feature>
<evidence type="ECO:0000259" key="14">
    <source>
        <dbReference type="PROSITE" id="PS51384"/>
    </source>
</evidence>
<dbReference type="OrthoDB" id="17725at2759"/>
<comment type="caution">
    <text evidence="15">The sequence shown here is derived from an EMBL/GenBank/DDBJ whole genome shotgun (WGS) entry which is preliminary data.</text>
</comment>
<dbReference type="GO" id="GO:0006879">
    <property type="term" value="P:intracellular iron ion homeostasis"/>
    <property type="evidence" value="ECO:0007669"/>
    <property type="project" value="TreeGrafter"/>
</dbReference>
<dbReference type="Gene3D" id="3.40.50.80">
    <property type="entry name" value="Nucleotide-binding domain of ferredoxin-NADP reductase (FNR) module"/>
    <property type="match status" value="1"/>
</dbReference>
<comment type="subcellular location">
    <subcellularLocation>
        <location evidence="1">Cell membrane</location>
        <topology evidence="1">Multi-pass membrane protein</topology>
    </subcellularLocation>
</comment>
<evidence type="ECO:0000256" key="1">
    <source>
        <dbReference type="ARBA" id="ARBA00004651"/>
    </source>
</evidence>
<dbReference type="Pfam" id="PF01794">
    <property type="entry name" value="Ferric_reduct"/>
    <property type="match status" value="1"/>
</dbReference>
<gene>
    <name evidence="15" type="ORF">M501DRAFT_932870</name>
</gene>
<feature type="transmembrane region" description="Helical" evidence="13">
    <location>
        <begin position="422"/>
        <end position="442"/>
    </location>
</feature>
<evidence type="ECO:0000256" key="7">
    <source>
        <dbReference type="ARBA" id="ARBA00022982"/>
    </source>
</evidence>
<dbReference type="Pfam" id="PF08022">
    <property type="entry name" value="FAD_binding_8"/>
    <property type="match status" value="1"/>
</dbReference>
<feature type="transmembrane region" description="Helical" evidence="13">
    <location>
        <begin position="186"/>
        <end position="207"/>
    </location>
</feature>
<name>A0A9P4SCB4_9PEZI</name>
<sequence>MVDLPLSDPRCSNLSCHAFAAGYNASEAELPWLSQLEYGRWTIYYYSFWVLLFTVFNLYHIFQDQIQKRRRTNSIQCPTWRQKTLAVCRSLTYRRFTQRWSDTMGLPSWGLLAILALSTVFLAVLPFIEQPYVRKLFRYGSPPISIRCAMIISALTPLTVTLPGKVNVITLLTGVCYTKLNIIHRFVAYMLFALATVHTIPHLVSPIQDGGIDNLSRLYREKKRELSGTALYAVCFGLAFFSIPWIRKRAYEAFAYVHIFLAISYVALLWWHIDGEYMSPNYLYVTIGLWATSFLIRGFFRNRLFPVGPAHSLRGYPTTLKHLPGNITRIVVSVPGNLTWRPGQHAYIRMPKLSILDNHPFTIASIPRQTKDCEKEHKMVFLVRAHTGFTHTLSTHAHDLRTLIDGPYGAHLRPLHRIYDDIICVAGGTGITAILPMAMHLAEKMSRVECVLKTVRLVWMIRDKDWLSWIQEEIEQVKSIAAGSKGRVILDVYVTARGPKPVTAEEILESSAETLVQMSPGFLMTTHYLKPEISQLLPDLIKGPRSLVLGCGPDAMKTSLSNTIAGLQQRVLSGNMMEVALRTETFGW</sequence>
<dbReference type="InterPro" id="IPR039261">
    <property type="entry name" value="FNR_nucleotide-bd"/>
</dbReference>
<proteinExistence type="inferred from homology"/>
<keyword evidence="9" id="KW-0560">Oxidoreductase</keyword>
<dbReference type="InterPro" id="IPR013121">
    <property type="entry name" value="Fe_red_NAD-bd_6"/>
</dbReference>
<dbReference type="PROSITE" id="PS51384">
    <property type="entry name" value="FAD_FR"/>
    <property type="match status" value="1"/>
</dbReference>
<dbReference type="SUPFAM" id="SSF63380">
    <property type="entry name" value="Riboflavin synthase domain-like"/>
    <property type="match status" value="1"/>
</dbReference>
<comment type="catalytic activity">
    <reaction evidence="12">
        <text>2 a Fe(II)-siderophore + NADP(+) + H(+) = 2 a Fe(III)-siderophore + NADPH</text>
        <dbReference type="Rhea" id="RHEA:28795"/>
        <dbReference type="Rhea" id="RHEA-COMP:11342"/>
        <dbReference type="Rhea" id="RHEA-COMP:11344"/>
        <dbReference type="ChEBI" id="CHEBI:15378"/>
        <dbReference type="ChEBI" id="CHEBI:29033"/>
        <dbReference type="ChEBI" id="CHEBI:29034"/>
        <dbReference type="ChEBI" id="CHEBI:57783"/>
        <dbReference type="ChEBI" id="CHEBI:58349"/>
        <dbReference type="EC" id="1.16.1.9"/>
    </reaction>
</comment>
<evidence type="ECO:0000313" key="15">
    <source>
        <dbReference type="EMBL" id="KAF2839972.1"/>
    </source>
</evidence>
<evidence type="ECO:0000256" key="8">
    <source>
        <dbReference type="ARBA" id="ARBA00022989"/>
    </source>
</evidence>
<keyword evidence="4" id="KW-0813">Transport</keyword>
<evidence type="ECO:0000313" key="16">
    <source>
        <dbReference type="Proteomes" id="UP000799429"/>
    </source>
</evidence>
<accession>A0A9P4SCB4</accession>
<keyword evidence="10" id="KW-0406">Ion transport</keyword>
<dbReference type="Pfam" id="PF08030">
    <property type="entry name" value="NAD_binding_6"/>
    <property type="match status" value="1"/>
</dbReference>
<dbReference type="SUPFAM" id="SSF52343">
    <property type="entry name" value="Ferredoxin reductase-like, C-terminal NADP-linked domain"/>
    <property type="match status" value="1"/>
</dbReference>
<dbReference type="SFLD" id="SFLDS00052">
    <property type="entry name" value="Ferric_Reductase_Domain"/>
    <property type="match status" value="1"/>
</dbReference>